<dbReference type="RefSeq" id="WP_189490261.1">
    <property type="nucleotide sequence ID" value="NZ_BMZG01000001.1"/>
</dbReference>
<dbReference type="EMBL" id="BMZG01000001">
    <property type="protein sequence ID" value="GHA64461.1"/>
    <property type="molecule type" value="Genomic_DNA"/>
</dbReference>
<keyword evidence="2 5" id="KW-0812">Transmembrane</keyword>
<evidence type="ECO:0000259" key="6">
    <source>
        <dbReference type="Pfam" id="PF04357"/>
    </source>
</evidence>
<reference evidence="7" key="1">
    <citation type="journal article" date="2014" name="Int. J. Syst. Evol. Microbiol.">
        <title>Complete genome sequence of Corynebacterium casei LMG S-19264T (=DSM 44701T), isolated from a smear-ripened cheese.</title>
        <authorList>
            <consortium name="US DOE Joint Genome Institute (JGI-PGF)"/>
            <person name="Walter F."/>
            <person name="Albersmeier A."/>
            <person name="Kalinowski J."/>
            <person name="Ruckert C."/>
        </authorList>
    </citation>
    <scope>NUCLEOTIDE SEQUENCE</scope>
    <source>
        <strain evidence="7">KCTC 32501</strain>
    </source>
</reference>
<organism evidence="7 8">
    <name type="scientific">Formosimonas limnophila</name>
    <dbReference type="NCBI Taxonomy" id="1384487"/>
    <lineage>
        <taxon>Bacteria</taxon>
        <taxon>Pseudomonadati</taxon>
        <taxon>Pseudomonadota</taxon>
        <taxon>Betaproteobacteria</taxon>
        <taxon>Burkholderiales</taxon>
        <taxon>Burkholderiaceae</taxon>
        <taxon>Formosimonas</taxon>
    </lineage>
</organism>
<dbReference type="PANTHER" id="PTHR36985:SF1">
    <property type="entry name" value="TRANSLOCATION AND ASSEMBLY MODULE SUBUNIT TAMB"/>
    <property type="match status" value="1"/>
</dbReference>
<dbReference type="GO" id="GO:0005886">
    <property type="term" value="C:plasma membrane"/>
    <property type="evidence" value="ECO:0007669"/>
    <property type="project" value="InterPro"/>
</dbReference>
<protein>
    <submittedName>
        <fullName evidence="7">DUF490 domain-containing protein</fullName>
    </submittedName>
</protein>
<dbReference type="GO" id="GO:0009306">
    <property type="term" value="P:protein secretion"/>
    <property type="evidence" value="ECO:0007669"/>
    <property type="project" value="InterPro"/>
</dbReference>
<feature type="transmembrane region" description="Helical" evidence="5">
    <location>
        <begin position="53"/>
        <end position="72"/>
    </location>
</feature>
<evidence type="ECO:0000313" key="7">
    <source>
        <dbReference type="EMBL" id="GHA64461.1"/>
    </source>
</evidence>
<dbReference type="Proteomes" id="UP000614287">
    <property type="component" value="Unassembled WGS sequence"/>
</dbReference>
<proteinExistence type="predicted"/>
<reference evidence="7" key="2">
    <citation type="submission" date="2020-09" db="EMBL/GenBank/DDBJ databases">
        <authorList>
            <person name="Sun Q."/>
            <person name="Kim S."/>
        </authorList>
    </citation>
    <scope>NUCLEOTIDE SEQUENCE</scope>
    <source>
        <strain evidence="7">KCTC 32501</strain>
    </source>
</reference>
<evidence type="ECO:0000256" key="1">
    <source>
        <dbReference type="ARBA" id="ARBA00004167"/>
    </source>
</evidence>
<keyword evidence="4 5" id="KW-0472">Membrane</keyword>
<accession>A0A8J3FZM8</accession>
<evidence type="ECO:0000256" key="3">
    <source>
        <dbReference type="ARBA" id="ARBA00022989"/>
    </source>
</evidence>
<gene>
    <name evidence="7" type="ORF">GCM10009007_01060</name>
</gene>
<evidence type="ECO:0000313" key="8">
    <source>
        <dbReference type="Proteomes" id="UP000614287"/>
    </source>
</evidence>
<evidence type="ECO:0000256" key="2">
    <source>
        <dbReference type="ARBA" id="ARBA00022692"/>
    </source>
</evidence>
<sequence>MTVIRGWGKRLKQRWQALRVSTVVTEEETQIKDSINEEKPTPIKKKSRWLRRLLLTLCILPIILIGTVLILAQSEQGTRVLFRLTHVLSAGSIDAQWRSGSLAHGGAVERLLVDLPNTKINISNLSGEWSWNYVPLNWHVSNISADEVSLTTIPTTQDKPVESVLMPFAFEVDRIQINALHITSGTSTTTMTAIDGAVKTDKRQHQINLANLTQGSASFNGQASIDGERPFRMVVDVRAISQYESNDYKLSLSARGDLQRLTLKLDAEGGAADLPMSGAGDLSIQLLERYYIHQGQLELKHFNPYAFWNKLLKADLDVTLDAIPQNTESNDADETQPVAGQWRIVNHAPAPLSNLSLPVTQSSGSFKLSETKQTLNDMVFDLPNGGQIMGTGIWQSKEGAFEFAINGFDLKTVHPKLIATKLNGPLSLTVAGTEQSITTTLAQSNLQLFADVNVNNERVKVNQARINSHLADTPDAKIEVQGELAYTEGLPFVFKAQLLQFNLATLGDFPSSKLQGEFNIKGISVPEVKLDVKGALNSSTWAGVPATGKVDVSFAAPDTLTARELNVSIGVNRFFAKGGLGVSSDVGQRLAIDVNAPNLAQLQFGLAGGFTAKGDLTGSLTRPRGKLNAIANQLVIGEQRINQAMLDATWEHGDSGAMNGKLKITGYRNGPKIDFSDVDLSVSGTQAVHQFSGIMKGRVEIFEPQTAKPAVAWMLDGDFSGSGKVTDAGWQGQIKQLVNQGQPDITLQRPMSLAYESGEIKMSNIAANVADAQLTLDTLNIKGLRINSRGRISNLVVPQWLTWLKLELPFYTTDLVVQGQWDMTMGDAPSGGFIFERERGDISFDRRQRNPIDLQAMMLNGKLSRRSLTVDGRLESQKFGKVNVDGQIGLVGSSDGLVLSGLSPLNLKAVAQLSELKQFNSLLGVNMRINGQMQGDLAIKGVVGNPIVSGLLSGQNLDLLHVEEGIRLKDGVIRLKLTESLVDFEQFDFSGVEGKFSVRGQVSYGASGNKLSARVTMDKLRPFVRVDRLLTISGNAELGYDGANQLTITGRLRADKALIDLPPTLPPSLSDDVLVCRTIKSVDTMAIDENVTKVVIAKPMMAAESETKTTVFDTDIVVVRTKKTEPQASKDLNKTVMNYTQTSPKPVKQSDKVCSKGIGKPIVSDDDKLNIIPQIDVTLDLGNDFRFKGQGADVKLVGEVRLKTEDRDEKDTQSALRATGLVRVEEGFYRFYGQRLTVERGQISFQGPIEDPGLNMRAIRTVGSNEVGVELTGTLTNPQARLVSTPEMPDEEKLSWLLFGRSSSTLNTSDGSAIAGAAAILLGSDQGRKITEKLGIDSFNFGSSDSGLDGTVVGIGKRLTDRFSVAYEQSLEDVAGVVKVTWTLSRHWEIVLRGGSIDGVDIQYSKRFDRVFGNDPGKK</sequence>
<keyword evidence="3 5" id="KW-1133">Transmembrane helix</keyword>
<feature type="domain" description="Translocation and assembly module TamB C-terminal" evidence="6">
    <location>
        <begin position="993"/>
        <end position="1408"/>
    </location>
</feature>
<evidence type="ECO:0000256" key="4">
    <source>
        <dbReference type="ARBA" id="ARBA00023136"/>
    </source>
</evidence>
<dbReference type="Pfam" id="PF04357">
    <property type="entry name" value="TamB"/>
    <property type="match status" value="1"/>
</dbReference>
<dbReference type="InterPro" id="IPR007452">
    <property type="entry name" value="TamB_C"/>
</dbReference>
<keyword evidence="8" id="KW-1185">Reference proteome</keyword>
<evidence type="ECO:0000256" key="5">
    <source>
        <dbReference type="SAM" id="Phobius"/>
    </source>
</evidence>
<name>A0A8J3FZM8_9BURK</name>
<dbReference type="PANTHER" id="PTHR36985">
    <property type="entry name" value="TRANSLOCATION AND ASSEMBLY MODULE SUBUNIT TAMB"/>
    <property type="match status" value="1"/>
</dbReference>
<dbReference type="GO" id="GO:0097347">
    <property type="term" value="C:TAM protein secretion complex"/>
    <property type="evidence" value="ECO:0007669"/>
    <property type="project" value="TreeGrafter"/>
</dbReference>
<comment type="subcellular location">
    <subcellularLocation>
        <location evidence="1">Membrane</location>
        <topology evidence="1">Single-pass membrane protein</topology>
    </subcellularLocation>
</comment>
<comment type="caution">
    <text evidence="7">The sequence shown here is derived from an EMBL/GenBank/DDBJ whole genome shotgun (WGS) entry which is preliminary data.</text>
</comment>